<proteinExistence type="predicted"/>
<reference evidence="1" key="2">
    <citation type="journal article" date="2015" name="Data Brief">
        <title>Shoot transcriptome of the giant reed, Arundo donax.</title>
        <authorList>
            <person name="Barrero R.A."/>
            <person name="Guerrero F.D."/>
            <person name="Moolhuijzen P."/>
            <person name="Goolsby J.A."/>
            <person name="Tidwell J."/>
            <person name="Bellgard S.E."/>
            <person name="Bellgard M.I."/>
        </authorList>
    </citation>
    <scope>NUCLEOTIDE SEQUENCE</scope>
    <source>
        <tissue evidence="1">Shoot tissue taken approximately 20 cm above the soil surface</tissue>
    </source>
</reference>
<organism evidence="1">
    <name type="scientific">Arundo donax</name>
    <name type="common">Giant reed</name>
    <name type="synonym">Donax arundinaceus</name>
    <dbReference type="NCBI Taxonomy" id="35708"/>
    <lineage>
        <taxon>Eukaryota</taxon>
        <taxon>Viridiplantae</taxon>
        <taxon>Streptophyta</taxon>
        <taxon>Embryophyta</taxon>
        <taxon>Tracheophyta</taxon>
        <taxon>Spermatophyta</taxon>
        <taxon>Magnoliopsida</taxon>
        <taxon>Liliopsida</taxon>
        <taxon>Poales</taxon>
        <taxon>Poaceae</taxon>
        <taxon>PACMAD clade</taxon>
        <taxon>Arundinoideae</taxon>
        <taxon>Arundineae</taxon>
        <taxon>Arundo</taxon>
    </lineage>
</organism>
<accession>A0A0A8ZJ69</accession>
<reference evidence="1" key="1">
    <citation type="submission" date="2014-09" db="EMBL/GenBank/DDBJ databases">
        <authorList>
            <person name="Magalhaes I.L.F."/>
            <person name="Oliveira U."/>
            <person name="Santos F.R."/>
            <person name="Vidigal T.H.D.A."/>
            <person name="Brescovit A.D."/>
            <person name="Santos A.J."/>
        </authorList>
    </citation>
    <scope>NUCLEOTIDE SEQUENCE</scope>
    <source>
        <tissue evidence="1">Shoot tissue taken approximately 20 cm above the soil surface</tissue>
    </source>
</reference>
<protein>
    <submittedName>
        <fullName evidence="1">Uncharacterized protein</fullName>
    </submittedName>
</protein>
<name>A0A0A8ZJ69_ARUDO</name>
<sequence length="30" mass="3722">MYVCFCFWHCCPETINQLRKRKLVLEYIAL</sequence>
<dbReference type="AlphaFoldDB" id="A0A0A8ZJ69"/>
<dbReference type="EMBL" id="GBRH01259039">
    <property type="protein sequence ID" value="JAD38856.1"/>
    <property type="molecule type" value="Transcribed_RNA"/>
</dbReference>
<evidence type="ECO:0000313" key="1">
    <source>
        <dbReference type="EMBL" id="JAD38856.1"/>
    </source>
</evidence>